<evidence type="ECO:0000256" key="3">
    <source>
        <dbReference type="ARBA" id="ARBA00022692"/>
    </source>
</evidence>
<feature type="transmembrane region" description="Helical" evidence="6">
    <location>
        <begin position="241"/>
        <end position="261"/>
    </location>
</feature>
<keyword evidence="3 6" id="KW-0812">Transmembrane</keyword>
<evidence type="ECO:0000256" key="1">
    <source>
        <dbReference type="ARBA" id="ARBA00004651"/>
    </source>
</evidence>
<proteinExistence type="predicted"/>
<feature type="transmembrane region" description="Helical" evidence="6">
    <location>
        <begin position="80"/>
        <end position="97"/>
    </location>
</feature>
<accession>A0ABT6C1V1</accession>
<dbReference type="Pfam" id="PF02361">
    <property type="entry name" value="CbiQ"/>
    <property type="match status" value="1"/>
</dbReference>
<feature type="transmembrane region" description="Helical" evidence="6">
    <location>
        <begin position="28"/>
        <end position="46"/>
    </location>
</feature>
<feature type="transmembrane region" description="Helical" evidence="6">
    <location>
        <begin position="117"/>
        <end position="138"/>
    </location>
</feature>
<dbReference type="PANTHER" id="PTHR34857:SF2">
    <property type="entry name" value="SLL0384 PROTEIN"/>
    <property type="match status" value="1"/>
</dbReference>
<evidence type="ECO:0000256" key="6">
    <source>
        <dbReference type="SAM" id="Phobius"/>
    </source>
</evidence>
<dbReference type="RefSeq" id="WP_277190661.1">
    <property type="nucleotide sequence ID" value="NZ_JAROAV010000004.1"/>
</dbReference>
<feature type="transmembrane region" description="Helical" evidence="6">
    <location>
        <begin position="52"/>
        <end position="73"/>
    </location>
</feature>
<comment type="subcellular location">
    <subcellularLocation>
        <location evidence="1">Cell membrane</location>
        <topology evidence="1">Multi-pass membrane protein</topology>
    </subcellularLocation>
</comment>
<gene>
    <name evidence="7" type="primary">cbiQ</name>
    <name evidence="7" type="ORF">P4R38_01285</name>
</gene>
<evidence type="ECO:0000313" key="7">
    <source>
        <dbReference type="EMBL" id="MDF8262874.1"/>
    </source>
</evidence>
<keyword evidence="2" id="KW-1003">Cell membrane</keyword>
<dbReference type="Proteomes" id="UP001528912">
    <property type="component" value="Unassembled WGS sequence"/>
</dbReference>
<dbReference type="PANTHER" id="PTHR34857">
    <property type="entry name" value="SLL0384 PROTEIN"/>
    <property type="match status" value="1"/>
</dbReference>
<sequence length="262" mass="27146">MVATPVAGPAARGADALLVRRPSIVHRLPAQVKLVALLVFVVVVVATPRTAWPAFVAYGVLLAGVIALARLPFGVIARRMLVETPFVVFALLMPFVASGPRVDVVGLSVSESGLIGGAVLLVKGSLGVVAAIVLAATTESREMLVGLERLRLPGVLVAIIGFAIRYLSIASEDLERARIARLARGGSGGRSSQLRSVAGTVGSTFVRTYERGERVHRAMLARGLDGPMPVLSGRAATAAEWRTALALPAAALVVLAAGLVLT</sequence>
<dbReference type="NCBIfam" id="TIGR02454">
    <property type="entry name" value="ECF_T_CbiQ"/>
    <property type="match status" value="1"/>
</dbReference>
<name>A0ABT6C1V1_9MICO</name>
<evidence type="ECO:0000313" key="8">
    <source>
        <dbReference type="Proteomes" id="UP001528912"/>
    </source>
</evidence>
<dbReference type="InterPro" id="IPR003339">
    <property type="entry name" value="ABC/ECF_trnsptr_transmembrane"/>
</dbReference>
<dbReference type="InterPro" id="IPR012809">
    <property type="entry name" value="ECF_CbiQ"/>
</dbReference>
<evidence type="ECO:0000256" key="2">
    <source>
        <dbReference type="ARBA" id="ARBA00022475"/>
    </source>
</evidence>
<reference evidence="7 8" key="1">
    <citation type="submission" date="2023-03" db="EMBL/GenBank/DDBJ databases">
        <title>YIM 133296 draft genome.</title>
        <authorList>
            <person name="Xiong L."/>
        </authorList>
    </citation>
    <scope>NUCLEOTIDE SEQUENCE [LARGE SCALE GENOMIC DNA]</scope>
    <source>
        <strain evidence="7 8">YIM 133296</strain>
    </source>
</reference>
<feature type="transmembrane region" description="Helical" evidence="6">
    <location>
        <begin position="150"/>
        <end position="168"/>
    </location>
</feature>
<evidence type="ECO:0000256" key="5">
    <source>
        <dbReference type="ARBA" id="ARBA00023136"/>
    </source>
</evidence>
<dbReference type="InterPro" id="IPR051611">
    <property type="entry name" value="ECF_transporter_component"/>
</dbReference>
<keyword evidence="4 6" id="KW-1133">Transmembrane helix</keyword>
<keyword evidence="5 6" id="KW-0472">Membrane</keyword>
<protein>
    <submittedName>
        <fullName evidence="7">Cobalt ECF transporter T component CbiQ</fullName>
    </submittedName>
</protein>
<keyword evidence="8" id="KW-1185">Reference proteome</keyword>
<evidence type="ECO:0000256" key="4">
    <source>
        <dbReference type="ARBA" id="ARBA00022989"/>
    </source>
</evidence>
<dbReference type="EMBL" id="JAROAV010000004">
    <property type="protein sequence ID" value="MDF8262874.1"/>
    <property type="molecule type" value="Genomic_DNA"/>
</dbReference>
<comment type="caution">
    <text evidence="7">The sequence shown here is derived from an EMBL/GenBank/DDBJ whole genome shotgun (WGS) entry which is preliminary data.</text>
</comment>
<organism evidence="7 8">
    <name type="scientific">Luteipulveratus flavus</name>
    <dbReference type="NCBI Taxonomy" id="3031728"/>
    <lineage>
        <taxon>Bacteria</taxon>
        <taxon>Bacillati</taxon>
        <taxon>Actinomycetota</taxon>
        <taxon>Actinomycetes</taxon>
        <taxon>Micrococcales</taxon>
        <taxon>Dermacoccaceae</taxon>
        <taxon>Luteipulveratus</taxon>
    </lineage>
</organism>
<dbReference type="CDD" id="cd16914">
    <property type="entry name" value="EcfT"/>
    <property type="match status" value="1"/>
</dbReference>